<dbReference type="AlphaFoldDB" id="A0A1L7WEY3"/>
<name>A0A1L7WEY3_9HELO</name>
<evidence type="ECO:0000256" key="3">
    <source>
        <dbReference type="ARBA" id="ARBA00022827"/>
    </source>
</evidence>
<reference evidence="5 6" key="1">
    <citation type="submission" date="2016-03" db="EMBL/GenBank/DDBJ databases">
        <authorList>
            <person name="Ploux O."/>
        </authorList>
    </citation>
    <scope>NUCLEOTIDE SEQUENCE [LARGE SCALE GENOMIC DNA]</scope>
    <source>
        <strain evidence="5 6">UAMH 11012</strain>
    </source>
</reference>
<keyword evidence="4" id="KW-0560">Oxidoreductase</keyword>
<dbReference type="InterPro" id="IPR036188">
    <property type="entry name" value="FAD/NAD-bd_sf"/>
</dbReference>
<dbReference type="Proteomes" id="UP000184330">
    <property type="component" value="Unassembled WGS sequence"/>
</dbReference>
<evidence type="ECO:0000313" key="6">
    <source>
        <dbReference type="Proteomes" id="UP000184330"/>
    </source>
</evidence>
<dbReference type="InterPro" id="IPR051209">
    <property type="entry name" value="FAD-bind_Monooxygenase_sf"/>
</dbReference>
<dbReference type="SUPFAM" id="SSF51905">
    <property type="entry name" value="FAD/NAD(P)-binding domain"/>
    <property type="match status" value="3"/>
</dbReference>
<gene>
    <name evidence="5" type="ORF">PAC_01210</name>
</gene>
<evidence type="ECO:0000256" key="2">
    <source>
        <dbReference type="ARBA" id="ARBA00022630"/>
    </source>
</evidence>
<dbReference type="GO" id="GO:0050661">
    <property type="term" value="F:NADP binding"/>
    <property type="evidence" value="ECO:0007669"/>
    <property type="project" value="InterPro"/>
</dbReference>
<keyword evidence="2" id="KW-0285">Flavoprotein</keyword>
<evidence type="ECO:0000256" key="1">
    <source>
        <dbReference type="ARBA" id="ARBA00010139"/>
    </source>
</evidence>
<dbReference type="GO" id="GO:0050660">
    <property type="term" value="F:flavin adenine dinucleotide binding"/>
    <property type="evidence" value="ECO:0007669"/>
    <property type="project" value="InterPro"/>
</dbReference>
<dbReference type="InterPro" id="IPR020946">
    <property type="entry name" value="Flavin_mOase-like"/>
</dbReference>
<organism evidence="5 6">
    <name type="scientific">Phialocephala subalpina</name>
    <dbReference type="NCBI Taxonomy" id="576137"/>
    <lineage>
        <taxon>Eukaryota</taxon>
        <taxon>Fungi</taxon>
        <taxon>Dikarya</taxon>
        <taxon>Ascomycota</taxon>
        <taxon>Pezizomycotina</taxon>
        <taxon>Leotiomycetes</taxon>
        <taxon>Helotiales</taxon>
        <taxon>Mollisiaceae</taxon>
        <taxon>Phialocephala</taxon>
        <taxon>Phialocephala fortinii species complex</taxon>
    </lineage>
</organism>
<protein>
    <submittedName>
        <fullName evidence="5">Related to flavin-binding monooxygenase</fullName>
    </submittedName>
</protein>
<keyword evidence="6" id="KW-1185">Reference proteome</keyword>
<dbReference type="PANTHER" id="PTHR42877:SF7">
    <property type="entry name" value="FLAVIN-BINDING MONOOXYGENASE-RELATED"/>
    <property type="match status" value="1"/>
</dbReference>
<dbReference type="GO" id="GO:0004499">
    <property type="term" value="F:N,N-dimethylaniline monooxygenase activity"/>
    <property type="evidence" value="ECO:0007669"/>
    <property type="project" value="InterPro"/>
</dbReference>
<keyword evidence="5" id="KW-0503">Monooxygenase</keyword>
<dbReference type="EMBL" id="FJOG01000001">
    <property type="protein sequence ID" value="CZR51335.1"/>
    <property type="molecule type" value="Genomic_DNA"/>
</dbReference>
<sequence length="500" mass="55791">MGSVPTPSSFPFQNRSIDDPRPLHIGIIGAGISGIGLYVKGVSEKYKVRENVLLGKKATGLTWTESESKWKVRIEDVNGGREEEVKCDVVVNCTGVLNKWELPDIEGLDSFKGKVMHSATWDQTWDYTGKDVALTGVGSSAIQILPYLQKKCTNVYQYARGKTWISEPFGGSATQETISGNKESGNYTYTPSELERFREDPEHYHQYRKHIERFINLDHPCLFPGTPAAVGSKERIIENMKMKLKKKPEIYEMLKPDFSPGCRRLTPGPGFLEALVEDNVGFSNSQIVRVTEDSIITADGKEAKVDAIVCATGFDTSFLPHFPITGQNGTQLSNLWKHQALAYLSLAIPSFPNFFIVGGPNSATGGGSLLIIFESIIGYIVKAIQKLAREHITSMVVKEKSLKRWEGYCDQYFPGTVHVEGCTSWYKAGEKEHRVVGLWPGSSGHARKALEFPRWEDWEFGYEDRNEGLSWLGDGWTKADREGGETSAYLDEVDFPPVPQ</sequence>
<evidence type="ECO:0000313" key="5">
    <source>
        <dbReference type="EMBL" id="CZR51335.1"/>
    </source>
</evidence>
<keyword evidence="3" id="KW-0274">FAD</keyword>
<accession>A0A1L7WEY3</accession>
<dbReference type="Gene3D" id="3.50.50.60">
    <property type="entry name" value="FAD/NAD(P)-binding domain"/>
    <property type="match status" value="2"/>
</dbReference>
<evidence type="ECO:0000256" key="4">
    <source>
        <dbReference type="ARBA" id="ARBA00023002"/>
    </source>
</evidence>
<proteinExistence type="inferred from homology"/>
<dbReference type="PANTHER" id="PTHR42877">
    <property type="entry name" value="L-ORNITHINE N(5)-MONOOXYGENASE-RELATED"/>
    <property type="match status" value="1"/>
</dbReference>
<comment type="similarity">
    <text evidence="1">Belongs to the FAD-binding monooxygenase family.</text>
</comment>
<dbReference type="Pfam" id="PF00743">
    <property type="entry name" value="FMO-like"/>
    <property type="match status" value="1"/>
</dbReference>
<dbReference type="OrthoDB" id="74360at2759"/>